<geneLocation type="plasmid" evidence="2 3">
    <name>p1</name>
</geneLocation>
<evidence type="ECO:0000313" key="3">
    <source>
        <dbReference type="Proteomes" id="UP000298595"/>
    </source>
</evidence>
<dbReference type="Gene3D" id="3.30.70.1070">
    <property type="entry name" value="Sporulation related repeat"/>
    <property type="match status" value="1"/>
</dbReference>
<accession>A0A4D8PN86</accession>
<dbReference type="Pfam" id="PF05036">
    <property type="entry name" value="SPOR"/>
    <property type="match status" value="1"/>
</dbReference>
<evidence type="ECO:0000313" key="2">
    <source>
        <dbReference type="EMBL" id="QCN97115.1"/>
    </source>
</evidence>
<evidence type="ECO:0000259" key="1">
    <source>
        <dbReference type="PROSITE" id="PS51724"/>
    </source>
</evidence>
<dbReference type="InterPro" id="IPR007730">
    <property type="entry name" value="SPOR-like_dom"/>
</dbReference>
<dbReference type="PROSITE" id="PS51724">
    <property type="entry name" value="SPOR"/>
    <property type="match status" value="1"/>
</dbReference>
<dbReference type="Proteomes" id="UP000298595">
    <property type="component" value="Plasmid p1"/>
</dbReference>
<dbReference type="RefSeq" id="WP_137116485.1">
    <property type="nucleotide sequence ID" value="NZ_CP032322.1"/>
</dbReference>
<feature type="domain" description="SPOR" evidence="1">
    <location>
        <begin position="175"/>
        <end position="255"/>
    </location>
</feature>
<proteinExistence type="predicted"/>
<organism evidence="2 3">
    <name type="scientific">Azospirillum argentinense</name>
    <dbReference type="NCBI Taxonomy" id="2970906"/>
    <lineage>
        <taxon>Bacteria</taxon>
        <taxon>Pseudomonadati</taxon>
        <taxon>Pseudomonadota</taxon>
        <taxon>Alphaproteobacteria</taxon>
        <taxon>Rhodospirillales</taxon>
        <taxon>Azospirillaceae</taxon>
        <taxon>Azospirillum</taxon>
    </lineage>
</organism>
<dbReference type="InterPro" id="IPR036680">
    <property type="entry name" value="SPOR-like_sf"/>
</dbReference>
<dbReference type="GO" id="GO:0042834">
    <property type="term" value="F:peptidoglycan binding"/>
    <property type="evidence" value="ECO:0007669"/>
    <property type="project" value="InterPro"/>
</dbReference>
<dbReference type="EMBL" id="CP032322">
    <property type="protein sequence ID" value="QCN97115.1"/>
    <property type="molecule type" value="Genomic_DNA"/>
</dbReference>
<keyword evidence="2" id="KW-0614">Plasmid</keyword>
<protein>
    <recommendedName>
        <fullName evidence="1">SPOR domain-containing protein</fullName>
    </recommendedName>
</protein>
<sequence>MTTITLGRWQVAALAAGVAVLTVVALLLGAVMAALILTGGGNGGSALVASAPASAAASSVASAGAPAAGGAAGGGLGAMARSSVADSFEARQGVIETADIFSDEARGRAISATEPMTRGAADAARRFLPGWMAGTAAHVIEKTGYRVTEFAGNSVEGLVEDTLNDRLDAMKEDGAAPVRHYAIELGRFATPANAESFAAAAAQRGVRGTVDFAPLPGGNAPYAVRTGRYAAADEAARALDALTRANGVSGTVVTLAEAGER</sequence>
<dbReference type="AlphaFoldDB" id="A0A4D8PN86"/>
<dbReference type="KEGG" id="aare:D3093_17690"/>
<gene>
    <name evidence="2" type="ORF">D3093_17690</name>
</gene>
<dbReference type="SUPFAM" id="SSF110997">
    <property type="entry name" value="Sporulation related repeat"/>
    <property type="match status" value="1"/>
</dbReference>
<reference evidence="2 3" key="1">
    <citation type="submission" date="2018-09" db="EMBL/GenBank/DDBJ databases">
        <title>Whole genome based analysis of evolution and adaptive divergence in Indian and Brazilian strains of Azospirillum brasilense.</title>
        <authorList>
            <person name="Singh C."/>
            <person name="Tripathi A.K."/>
        </authorList>
    </citation>
    <scope>NUCLEOTIDE SEQUENCE [LARGE SCALE GENOMIC DNA]</scope>
    <source>
        <strain evidence="2 3">MTCC4035</strain>
        <plasmid evidence="2 3">p1</plasmid>
    </source>
</reference>
<name>A0A4D8PN86_9PROT</name>